<dbReference type="SUPFAM" id="SSF56003">
    <property type="entry name" value="Molybdenum cofactor-binding domain"/>
    <property type="match status" value="1"/>
</dbReference>
<dbReference type="GO" id="GO:0016491">
    <property type="term" value="F:oxidoreductase activity"/>
    <property type="evidence" value="ECO:0007669"/>
    <property type="project" value="InterPro"/>
</dbReference>
<organism evidence="2">
    <name type="scientific">marine sediment metagenome</name>
    <dbReference type="NCBI Taxonomy" id="412755"/>
    <lineage>
        <taxon>unclassified sequences</taxon>
        <taxon>metagenomes</taxon>
        <taxon>ecological metagenomes</taxon>
    </lineage>
</organism>
<dbReference type="InterPro" id="IPR037165">
    <property type="entry name" value="AldOxase/xan_DH_Mopterin-bd_sf"/>
</dbReference>
<evidence type="ECO:0000259" key="1">
    <source>
        <dbReference type="Pfam" id="PF20256"/>
    </source>
</evidence>
<protein>
    <recommendedName>
        <fullName evidence="1">Aldehyde oxidase/xanthine dehydrogenase second molybdopterin binding domain-containing protein</fullName>
    </recommendedName>
</protein>
<gene>
    <name evidence="2" type="ORF">S06H3_64819</name>
</gene>
<sequence length="111" mass="11746">GDTETCPWNQAVVASTCAHITGLATQAAAADAKRQICQLASRELGAKPEDIDIKNGIVFVKGQPQKSIPFANITAKTDGIGIWPTIVGSAAKNVPLTPLARMYMAHFVKVE</sequence>
<evidence type="ECO:0000313" key="2">
    <source>
        <dbReference type="EMBL" id="GAI62952.1"/>
    </source>
</evidence>
<feature type="non-terminal residue" evidence="2">
    <location>
        <position position="111"/>
    </location>
</feature>
<dbReference type="AlphaFoldDB" id="X1Q368"/>
<comment type="caution">
    <text evidence="2">The sequence shown here is derived from an EMBL/GenBank/DDBJ whole genome shotgun (WGS) entry which is preliminary data.</text>
</comment>
<accession>X1Q368</accession>
<dbReference type="EMBL" id="BARV01043413">
    <property type="protein sequence ID" value="GAI62952.1"/>
    <property type="molecule type" value="Genomic_DNA"/>
</dbReference>
<proteinExistence type="predicted"/>
<feature type="non-terminal residue" evidence="2">
    <location>
        <position position="1"/>
    </location>
</feature>
<dbReference type="InterPro" id="IPR046867">
    <property type="entry name" value="AldOxase/xan_DH_MoCoBD2"/>
</dbReference>
<reference evidence="2" key="1">
    <citation type="journal article" date="2014" name="Front. Microbiol.">
        <title>High frequency of phylogenetically diverse reductive dehalogenase-homologous genes in deep subseafloor sedimentary metagenomes.</title>
        <authorList>
            <person name="Kawai M."/>
            <person name="Futagami T."/>
            <person name="Toyoda A."/>
            <person name="Takaki Y."/>
            <person name="Nishi S."/>
            <person name="Hori S."/>
            <person name="Arai W."/>
            <person name="Tsubouchi T."/>
            <person name="Morono Y."/>
            <person name="Uchiyama I."/>
            <person name="Ito T."/>
            <person name="Fujiyama A."/>
            <person name="Inagaki F."/>
            <person name="Takami H."/>
        </authorList>
    </citation>
    <scope>NUCLEOTIDE SEQUENCE</scope>
    <source>
        <strain evidence="2">Expedition CK06-06</strain>
    </source>
</reference>
<dbReference type="Gene3D" id="3.30.365.10">
    <property type="entry name" value="Aldehyde oxidase/xanthine dehydrogenase, molybdopterin binding domain"/>
    <property type="match status" value="1"/>
</dbReference>
<dbReference type="Pfam" id="PF20256">
    <property type="entry name" value="MoCoBD_2"/>
    <property type="match status" value="1"/>
</dbReference>
<name>X1Q368_9ZZZZ</name>
<feature type="domain" description="Aldehyde oxidase/xanthine dehydrogenase second molybdopterin binding" evidence="1">
    <location>
        <begin position="1"/>
        <end position="85"/>
    </location>
</feature>